<feature type="domain" description="ABC transporter" evidence="5">
    <location>
        <begin position="30"/>
        <end position="306"/>
    </location>
</feature>
<evidence type="ECO:0000256" key="3">
    <source>
        <dbReference type="ARBA" id="ARBA00022741"/>
    </source>
</evidence>
<feature type="domain" description="ABC transporter" evidence="5">
    <location>
        <begin position="325"/>
        <end position="584"/>
    </location>
</feature>
<dbReference type="GO" id="GO:0005524">
    <property type="term" value="F:ATP binding"/>
    <property type="evidence" value="ECO:0007669"/>
    <property type="project" value="UniProtKB-KW"/>
</dbReference>
<dbReference type="EMBL" id="KN840471">
    <property type="protein sequence ID" value="KIP09065.1"/>
    <property type="molecule type" value="Genomic_DNA"/>
</dbReference>
<evidence type="ECO:0000313" key="7">
    <source>
        <dbReference type="Proteomes" id="UP000053257"/>
    </source>
</evidence>
<evidence type="ECO:0000256" key="2">
    <source>
        <dbReference type="ARBA" id="ARBA00022448"/>
    </source>
</evidence>
<dbReference type="PANTHER" id="PTHR43117">
    <property type="entry name" value="OSMOPROTECTANT IMPORT ATP-BINDING PROTEIN OSMV"/>
    <property type="match status" value="1"/>
</dbReference>
<dbReference type="InterPro" id="IPR003593">
    <property type="entry name" value="AAA+_ATPase"/>
</dbReference>
<dbReference type="OrthoDB" id="10255969at2759"/>
<dbReference type="HOGENOM" id="CLU_000604_45_3_1"/>
<keyword evidence="2" id="KW-0813">Transport</keyword>
<dbReference type="STRING" id="745531.A0A0C3SCS1"/>
<gene>
    <name evidence="6" type="ORF">PHLGIDRAFT_351143</name>
</gene>
<keyword evidence="4" id="KW-0067">ATP-binding</keyword>
<evidence type="ECO:0000256" key="1">
    <source>
        <dbReference type="ARBA" id="ARBA00005417"/>
    </source>
</evidence>
<dbReference type="Pfam" id="PF00005">
    <property type="entry name" value="ABC_tran"/>
    <property type="match status" value="2"/>
</dbReference>
<comment type="similarity">
    <text evidence="1">Belongs to the ABC transporter superfamily.</text>
</comment>
<dbReference type="InterPro" id="IPR003439">
    <property type="entry name" value="ABC_transporter-like_ATP-bd"/>
</dbReference>
<keyword evidence="7" id="KW-1185">Reference proteome</keyword>
<protein>
    <recommendedName>
        <fullName evidence="5">ABC transporter domain-containing protein</fullName>
    </recommendedName>
</protein>
<proteinExistence type="inferred from homology"/>
<accession>A0A0C3SCS1</accession>
<reference evidence="6 7" key="1">
    <citation type="journal article" date="2014" name="PLoS Genet.">
        <title>Analysis of the Phlebiopsis gigantea genome, transcriptome and secretome provides insight into its pioneer colonization strategies of wood.</title>
        <authorList>
            <person name="Hori C."/>
            <person name="Ishida T."/>
            <person name="Igarashi K."/>
            <person name="Samejima M."/>
            <person name="Suzuki H."/>
            <person name="Master E."/>
            <person name="Ferreira P."/>
            <person name="Ruiz-Duenas F.J."/>
            <person name="Held B."/>
            <person name="Canessa P."/>
            <person name="Larrondo L.F."/>
            <person name="Schmoll M."/>
            <person name="Druzhinina I.S."/>
            <person name="Kubicek C.P."/>
            <person name="Gaskell J.A."/>
            <person name="Kersten P."/>
            <person name="St John F."/>
            <person name="Glasner J."/>
            <person name="Sabat G."/>
            <person name="Splinter BonDurant S."/>
            <person name="Syed K."/>
            <person name="Yadav J."/>
            <person name="Mgbeahuruike A.C."/>
            <person name="Kovalchuk A."/>
            <person name="Asiegbu F.O."/>
            <person name="Lackner G."/>
            <person name="Hoffmeister D."/>
            <person name="Rencoret J."/>
            <person name="Gutierrez A."/>
            <person name="Sun H."/>
            <person name="Lindquist E."/>
            <person name="Barry K."/>
            <person name="Riley R."/>
            <person name="Grigoriev I.V."/>
            <person name="Henrissat B."/>
            <person name="Kues U."/>
            <person name="Berka R.M."/>
            <person name="Martinez A.T."/>
            <person name="Covert S.F."/>
            <person name="Blanchette R.A."/>
            <person name="Cullen D."/>
        </authorList>
    </citation>
    <scope>NUCLEOTIDE SEQUENCE [LARGE SCALE GENOMIC DNA]</scope>
    <source>
        <strain evidence="6 7">11061_1 CR5-6</strain>
    </source>
</reference>
<evidence type="ECO:0000313" key="6">
    <source>
        <dbReference type="EMBL" id="KIP09065.1"/>
    </source>
</evidence>
<sequence length="585" mass="65075">MVLLSRRPCRAIRCRAFSTKHAVDGPIVHIPHSSIYPLGAGAKSGSLFRDVSWTIQPDEAWAVLSSSSSGAKTSLLQALTGHLRISPPPPPPYGLFPFLKGRDPHRHVSLVSFAHRPQNAGGAFYDFTARYGAVREEDKRTLRETFFPETAKPLHDLAIPDMYQHPDDVAQLHADHAKEKIRRELFEVLTSALDLKQFLDLPMVALSNGQTRKARIVTALLEQPELLILDEPLTGLDVGTRGLVLSLLQSLHVKNAPHIIIGIRPQDPVPDWTTHLALIRPDGTVHTGEKHNVMSTSTYSKAHRRSAAETLRHTPSTFHAGNEMITLAGVSVTYGDRKMLKDIHWTIRENSRWHLIGANGAGKTTLLAMLTGEHPQSYTQSSKLTLFSRPRAKWATPQLHARIGRVSPEMHNAFPRRHGMTVWDAIGTGFEGNFVPRGRFRVGFGADGAELEKGGEEEGWRVRRMWDVIRGLGPATWRGEPRGESEAREAQMFSERPFADLAPGEQAMVLLMRALVGKPPLVLLDEAWAGMDEGMVKAARTYLREGGLEDGQACIVISHWEEEVPWSKEDGVQRFRLEQGSGRVE</sequence>
<dbReference type="Gene3D" id="3.40.50.300">
    <property type="entry name" value="P-loop containing nucleotide triphosphate hydrolases"/>
    <property type="match status" value="2"/>
</dbReference>
<dbReference type="PROSITE" id="PS50893">
    <property type="entry name" value="ABC_TRANSPORTER_2"/>
    <property type="match status" value="2"/>
</dbReference>
<dbReference type="SUPFAM" id="SSF52540">
    <property type="entry name" value="P-loop containing nucleoside triphosphate hydrolases"/>
    <property type="match status" value="2"/>
</dbReference>
<evidence type="ECO:0000259" key="5">
    <source>
        <dbReference type="PROSITE" id="PS50893"/>
    </source>
</evidence>
<dbReference type="SMART" id="SM00382">
    <property type="entry name" value="AAA"/>
    <property type="match status" value="2"/>
</dbReference>
<dbReference type="Proteomes" id="UP000053257">
    <property type="component" value="Unassembled WGS sequence"/>
</dbReference>
<dbReference type="GO" id="GO:0016887">
    <property type="term" value="F:ATP hydrolysis activity"/>
    <property type="evidence" value="ECO:0007669"/>
    <property type="project" value="InterPro"/>
</dbReference>
<dbReference type="AlphaFoldDB" id="A0A0C3SCS1"/>
<dbReference type="PANTHER" id="PTHR43117:SF4">
    <property type="entry name" value="OSMOPROTECTANT IMPORT ATP-BINDING PROTEIN OSMV"/>
    <property type="match status" value="1"/>
</dbReference>
<name>A0A0C3SCS1_PHLG1</name>
<keyword evidence="3" id="KW-0547">Nucleotide-binding</keyword>
<dbReference type="InterPro" id="IPR027417">
    <property type="entry name" value="P-loop_NTPase"/>
</dbReference>
<organism evidence="6 7">
    <name type="scientific">Phlebiopsis gigantea (strain 11061_1 CR5-6)</name>
    <name type="common">White-rot fungus</name>
    <name type="synonym">Peniophora gigantea</name>
    <dbReference type="NCBI Taxonomy" id="745531"/>
    <lineage>
        <taxon>Eukaryota</taxon>
        <taxon>Fungi</taxon>
        <taxon>Dikarya</taxon>
        <taxon>Basidiomycota</taxon>
        <taxon>Agaricomycotina</taxon>
        <taxon>Agaricomycetes</taxon>
        <taxon>Polyporales</taxon>
        <taxon>Phanerochaetaceae</taxon>
        <taxon>Phlebiopsis</taxon>
    </lineage>
</organism>
<evidence type="ECO:0000256" key="4">
    <source>
        <dbReference type="ARBA" id="ARBA00022840"/>
    </source>
</evidence>